<reference evidence="2 3" key="1">
    <citation type="submission" date="2018-09" db="EMBL/GenBank/DDBJ databases">
        <title>Nocardia yunnanensis sp. nov., an actinomycete isolated from a soil sample.</title>
        <authorList>
            <person name="Zhang J."/>
        </authorList>
    </citation>
    <scope>NUCLEOTIDE SEQUENCE [LARGE SCALE GENOMIC DNA]</scope>
    <source>
        <strain evidence="2 3">CFHS0054</strain>
    </source>
</reference>
<dbReference type="EMBL" id="CP032568">
    <property type="protein sequence ID" value="AYF72624.1"/>
    <property type="molecule type" value="Genomic_DNA"/>
</dbReference>
<dbReference type="PANTHER" id="PTHR47505:SF1">
    <property type="entry name" value="DNA UTILIZATION PROTEIN YHGH"/>
    <property type="match status" value="1"/>
</dbReference>
<evidence type="ECO:0000313" key="2">
    <source>
        <dbReference type="EMBL" id="AYF72624.1"/>
    </source>
</evidence>
<proteinExistence type="inferred from homology"/>
<keyword evidence="3" id="KW-1185">Reference proteome</keyword>
<dbReference type="RefSeq" id="WP_120734570.1">
    <property type="nucleotide sequence ID" value="NZ_CP032568.1"/>
</dbReference>
<dbReference type="PANTHER" id="PTHR47505">
    <property type="entry name" value="DNA UTILIZATION PROTEIN YHGH"/>
    <property type="match status" value="1"/>
</dbReference>
<gene>
    <name evidence="2" type="ORF">D7D52_00615</name>
</gene>
<dbReference type="InterPro" id="IPR029057">
    <property type="entry name" value="PRTase-like"/>
</dbReference>
<evidence type="ECO:0000256" key="1">
    <source>
        <dbReference type="ARBA" id="ARBA00008007"/>
    </source>
</evidence>
<dbReference type="InterPro" id="IPR051910">
    <property type="entry name" value="ComF/GntX_DNA_util-trans"/>
</dbReference>
<organism evidence="2 3">
    <name type="scientific">Nocardia yunnanensis</name>
    <dbReference type="NCBI Taxonomy" id="2382165"/>
    <lineage>
        <taxon>Bacteria</taxon>
        <taxon>Bacillati</taxon>
        <taxon>Actinomycetota</taxon>
        <taxon>Actinomycetes</taxon>
        <taxon>Mycobacteriales</taxon>
        <taxon>Nocardiaceae</taxon>
        <taxon>Nocardia</taxon>
    </lineage>
</organism>
<accession>A0A386Z6C4</accession>
<evidence type="ECO:0000313" key="3">
    <source>
        <dbReference type="Proteomes" id="UP000267164"/>
    </source>
</evidence>
<name>A0A386Z6C4_9NOCA</name>
<dbReference type="CDD" id="cd06223">
    <property type="entry name" value="PRTases_typeI"/>
    <property type="match status" value="1"/>
</dbReference>
<protein>
    <submittedName>
        <fullName evidence="2">ComF family protein</fullName>
    </submittedName>
</protein>
<comment type="similarity">
    <text evidence="1">Belongs to the ComF/GntX family.</text>
</comment>
<dbReference type="InterPro" id="IPR000836">
    <property type="entry name" value="PRTase_dom"/>
</dbReference>
<dbReference type="SUPFAM" id="SSF53271">
    <property type="entry name" value="PRTase-like"/>
    <property type="match status" value="1"/>
</dbReference>
<dbReference type="KEGG" id="nyu:D7D52_00615"/>
<dbReference type="Gene3D" id="3.40.50.2020">
    <property type="match status" value="1"/>
</dbReference>
<dbReference type="OrthoDB" id="5244859at2"/>
<dbReference type="AlphaFoldDB" id="A0A386Z6C4"/>
<sequence length="214" mass="22575">MGELLDLILPRACGGCGRAGAAWCARCADALSGPPLRIRPRADPGVPCWALGPYRGAPRAAVLAVKEHCRRDLTKPLGFAMARGLDRLRDTGRPLVLIPAPSRRAAARVRGGDPVARSGSVAASWLPGCRLVRLLRMRPGVRDSVGLGHADRQHNLRGRIIVATTRPPGALFPANAEVVLIDDVLTTGATVRESVRALAEADVTVRAVLVTCAA</sequence>
<dbReference type="Proteomes" id="UP000267164">
    <property type="component" value="Chromosome"/>
</dbReference>